<gene>
    <name evidence="2" type="ORF">RJT34_16174</name>
</gene>
<keyword evidence="1" id="KW-0472">Membrane</keyword>
<dbReference type="PANTHER" id="PTHR36714">
    <property type="entry name" value="T23E23.1"/>
    <property type="match status" value="1"/>
</dbReference>
<dbReference type="AlphaFoldDB" id="A0AAN9J882"/>
<dbReference type="EMBL" id="JAYKXN010000004">
    <property type="protein sequence ID" value="KAK7293311.1"/>
    <property type="molecule type" value="Genomic_DNA"/>
</dbReference>
<name>A0AAN9J882_CLITE</name>
<evidence type="ECO:0000256" key="1">
    <source>
        <dbReference type="SAM" id="Phobius"/>
    </source>
</evidence>
<feature type="transmembrane region" description="Helical" evidence="1">
    <location>
        <begin position="31"/>
        <end position="49"/>
    </location>
</feature>
<keyword evidence="1" id="KW-1133">Transmembrane helix</keyword>
<dbReference type="PANTHER" id="PTHR36714:SF2">
    <property type="entry name" value="TRANSMEMBRANE PROTEIN"/>
    <property type="match status" value="1"/>
</dbReference>
<protein>
    <submittedName>
        <fullName evidence="2">Uncharacterized protein</fullName>
    </submittedName>
</protein>
<keyword evidence="3" id="KW-1185">Reference proteome</keyword>
<sequence length="128" mass="15090">MESNQRSLQRKLGFFGMLKEAVKIPFKNPNFIIFTFLVSLPLLFSLSLYETMFTQTLIKAAQVLQKDEIIRIRIRQYFEFRFLWEQTSMSMVVDDLIGKVSHNFLLRVSSHLGIVHSSQLQLLIQHRL</sequence>
<comment type="caution">
    <text evidence="2">The sequence shown here is derived from an EMBL/GenBank/DDBJ whole genome shotgun (WGS) entry which is preliminary data.</text>
</comment>
<dbReference type="Proteomes" id="UP001359559">
    <property type="component" value="Unassembled WGS sequence"/>
</dbReference>
<reference evidence="2 3" key="1">
    <citation type="submission" date="2024-01" db="EMBL/GenBank/DDBJ databases">
        <title>The genomes of 5 underutilized Papilionoideae crops provide insights into root nodulation and disease resistance.</title>
        <authorList>
            <person name="Yuan L."/>
        </authorList>
    </citation>
    <scope>NUCLEOTIDE SEQUENCE [LARGE SCALE GENOMIC DNA]</scope>
    <source>
        <strain evidence="2">LY-2023</strain>
        <tissue evidence="2">Leaf</tissue>
    </source>
</reference>
<keyword evidence="1" id="KW-0812">Transmembrane</keyword>
<proteinExistence type="predicted"/>
<evidence type="ECO:0000313" key="3">
    <source>
        <dbReference type="Proteomes" id="UP001359559"/>
    </source>
</evidence>
<organism evidence="2 3">
    <name type="scientific">Clitoria ternatea</name>
    <name type="common">Butterfly pea</name>
    <dbReference type="NCBI Taxonomy" id="43366"/>
    <lineage>
        <taxon>Eukaryota</taxon>
        <taxon>Viridiplantae</taxon>
        <taxon>Streptophyta</taxon>
        <taxon>Embryophyta</taxon>
        <taxon>Tracheophyta</taxon>
        <taxon>Spermatophyta</taxon>
        <taxon>Magnoliopsida</taxon>
        <taxon>eudicotyledons</taxon>
        <taxon>Gunneridae</taxon>
        <taxon>Pentapetalae</taxon>
        <taxon>rosids</taxon>
        <taxon>fabids</taxon>
        <taxon>Fabales</taxon>
        <taxon>Fabaceae</taxon>
        <taxon>Papilionoideae</taxon>
        <taxon>50 kb inversion clade</taxon>
        <taxon>NPAAA clade</taxon>
        <taxon>indigoferoid/millettioid clade</taxon>
        <taxon>Phaseoleae</taxon>
        <taxon>Clitoria</taxon>
    </lineage>
</organism>
<accession>A0AAN9J882</accession>
<evidence type="ECO:0000313" key="2">
    <source>
        <dbReference type="EMBL" id="KAK7293311.1"/>
    </source>
</evidence>